<protein>
    <submittedName>
        <fullName evidence="1">Uncharacterized protein</fullName>
    </submittedName>
</protein>
<name>W2KR02_PHYNI</name>
<organism evidence="1">
    <name type="scientific">Phytophthora nicotianae</name>
    <name type="common">Potato buckeye rot agent</name>
    <name type="synonym">Phytophthora parasitica</name>
    <dbReference type="NCBI Taxonomy" id="4792"/>
    <lineage>
        <taxon>Eukaryota</taxon>
        <taxon>Sar</taxon>
        <taxon>Stramenopiles</taxon>
        <taxon>Oomycota</taxon>
        <taxon>Peronosporomycetes</taxon>
        <taxon>Peronosporales</taxon>
        <taxon>Peronosporaceae</taxon>
        <taxon>Phytophthora</taxon>
    </lineage>
</organism>
<evidence type="ECO:0000313" key="1">
    <source>
        <dbReference type="EMBL" id="ETL86780.1"/>
    </source>
</evidence>
<proteinExistence type="predicted"/>
<dbReference type="EMBL" id="KI681197">
    <property type="protein sequence ID" value="ETL86780.1"/>
    <property type="molecule type" value="Genomic_DNA"/>
</dbReference>
<sequence>MPSGPQSDAELADLPPTTVPRSEWIPGYHAHRNFHGHDIVPRSAQDIRQTSIVEMDADLLGREQRAQLDRVRSVGDPCCQVAPLAFRGRGWFRHMMRIFASYEDEHLRAYWDSTHVFPVSIAKRRASRYLDAFYTDRKQRRSRAGARWKSFLQQVLIGLIRGYCDLDLLLGPFFLHFPRPGEAGAWYPGVEDGADSADLLAALTIADTADRWRNHYRDVPEDHPALGIACLRGKFMPSSS</sequence>
<reference evidence="1" key="1">
    <citation type="submission" date="2013-11" db="EMBL/GenBank/DDBJ databases">
        <title>The Genome Sequence of Phytophthora parasitica CHvinca01.</title>
        <authorList>
            <consortium name="The Broad Institute Genomics Platform"/>
            <person name="Russ C."/>
            <person name="Tyler B."/>
            <person name="Panabieres F."/>
            <person name="Shan W."/>
            <person name="Tripathy S."/>
            <person name="Grunwald N."/>
            <person name="Machado M."/>
            <person name="Johnson C.S."/>
            <person name="Arredondo F."/>
            <person name="Hong C."/>
            <person name="Coffey M."/>
            <person name="Young S.K."/>
            <person name="Zeng Q."/>
            <person name="Gargeya S."/>
            <person name="Fitzgerald M."/>
            <person name="Abouelleil A."/>
            <person name="Alvarado L."/>
            <person name="Chapman S.B."/>
            <person name="Gainer-Dewar J."/>
            <person name="Goldberg J."/>
            <person name="Griggs A."/>
            <person name="Gujja S."/>
            <person name="Hansen M."/>
            <person name="Howarth C."/>
            <person name="Imamovic A."/>
            <person name="Ireland A."/>
            <person name="Larimer J."/>
            <person name="McCowan C."/>
            <person name="Murphy C."/>
            <person name="Pearson M."/>
            <person name="Poon T.W."/>
            <person name="Priest M."/>
            <person name="Roberts A."/>
            <person name="Saif S."/>
            <person name="Shea T."/>
            <person name="Sykes S."/>
            <person name="Wortman J."/>
            <person name="Nusbaum C."/>
            <person name="Birren B."/>
        </authorList>
    </citation>
    <scope>NUCLEOTIDE SEQUENCE [LARGE SCALE GENOMIC DNA]</scope>
    <source>
        <strain evidence="1">CHvinca01</strain>
    </source>
</reference>
<accession>W2KR02</accession>
<dbReference type="VEuPathDB" id="FungiDB:PPTG_20018"/>
<gene>
    <name evidence="1" type="ORF">L917_13844</name>
</gene>
<dbReference type="AlphaFoldDB" id="W2KR02"/>
<dbReference type="Proteomes" id="UP000054423">
    <property type="component" value="Unassembled WGS sequence"/>
</dbReference>